<keyword evidence="2" id="KW-0238">DNA-binding</keyword>
<organism evidence="7 8">
    <name type="scientific">Dyella soli</name>
    <dbReference type="NCBI Taxonomy" id="522319"/>
    <lineage>
        <taxon>Bacteria</taxon>
        <taxon>Pseudomonadati</taxon>
        <taxon>Pseudomonadota</taxon>
        <taxon>Gammaproteobacteria</taxon>
        <taxon>Lysobacterales</taxon>
        <taxon>Rhodanobacteraceae</taxon>
        <taxon>Dyella</taxon>
    </lineage>
</organism>
<dbReference type="PANTHER" id="PTHR43214">
    <property type="entry name" value="TWO-COMPONENT RESPONSE REGULATOR"/>
    <property type="match status" value="1"/>
</dbReference>
<evidence type="ECO:0000256" key="3">
    <source>
        <dbReference type="PROSITE-ProRule" id="PRU00169"/>
    </source>
</evidence>
<dbReference type="InterPro" id="IPR001789">
    <property type="entry name" value="Sig_transdc_resp-reg_receiver"/>
</dbReference>
<dbReference type="SMART" id="SM00421">
    <property type="entry name" value="HTH_LUXR"/>
    <property type="match status" value="1"/>
</dbReference>
<sequence length="272" mass="29624">MMPCTSDRQPWHRRLPSLRPLTACHGNHTQPGRLARPDGTFRSDMKTTGTRGNKSTRRLRVLLADEHRCVAEGLAGLLAKQTGSVTLVHDGEALMRVALSGEVDLLITDIALAPFSALHALQRLRRQGCQVPAIVLSTHSEPLIVREAMQMGANGYVLKQSSSSELYAAIEEVVAGNQFISPHLMATLLQAPEATQRLTRRQRDVIACMARGQRTTEIATELGISVRTVESHRQALLGLLGVHSGVALIREAERLGLIAFAPYGTDETTESS</sequence>
<evidence type="ECO:0000256" key="2">
    <source>
        <dbReference type="ARBA" id="ARBA00023125"/>
    </source>
</evidence>
<dbReference type="SMART" id="SM00448">
    <property type="entry name" value="REC"/>
    <property type="match status" value="1"/>
</dbReference>
<reference evidence="7 8" key="1">
    <citation type="submission" date="2019-02" db="EMBL/GenBank/DDBJ databases">
        <title>Dyella amyloliquefaciens sp. nov., isolated from forest soil.</title>
        <authorList>
            <person name="Gao Z.-H."/>
            <person name="Qiu L.-H."/>
        </authorList>
    </citation>
    <scope>NUCLEOTIDE SEQUENCE [LARGE SCALE GENOMIC DNA]</scope>
    <source>
        <strain evidence="7 8">KACC 12747</strain>
    </source>
</reference>
<feature type="region of interest" description="Disordered" evidence="4">
    <location>
        <begin position="22"/>
        <end position="53"/>
    </location>
</feature>
<feature type="compositionally biased region" description="Basic and acidic residues" evidence="4">
    <location>
        <begin position="35"/>
        <end position="45"/>
    </location>
</feature>
<evidence type="ECO:0000256" key="1">
    <source>
        <dbReference type="ARBA" id="ARBA00022553"/>
    </source>
</evidence>
<dbReference type="Pfam" id="PF00196">
    <property type="entry name" value="GerE"/>
    <property type="match status" value="1"/>
</dbReference>
<dbReference type="GO" id="GO:0006355">
    <property type="term" value="P:regulation of DNA-templated transcription"/>
    <property type="evidence" value="ECO:0007669"/>
    <property type="project" value="InterPro"/>
</dbReference>
<dbReference type="InterPro" id="IPR000792">
    <property type="entry name" value="Tscrpt_reg_LuxR_C"/>
</dbReference>
<dbReference type="AlphaFoldDB" id="A0A4R0YSX3"/>
<gene>
    <name evidence="7" type="ORF">EZM97_13705</name>
</gene>
<keyword evidence="8" id="KW-1185">Reference proteome</keyword>
<dbReference type="CDD" id="cd06170">
    <property type="entry name" value="LuxR_C_like"/>
    <property type="match status" value="1"/>
</dbReference>
<dbReference type="PRINTS" id="PR00038">
    <property type="entry name" value="HTHLUXR"/>
</dbReference>
<dbReference type="InterPro" id="IPR058245">
    <property type="entry name" value="NreC/VraR/RcsB-like_REC"/>
</dbReference>
<evidence type="ECO:0000313" key="8">
    <source>
        <dbReference type="Proteomes" id="UP000291822"/>
    </source>
</evidence>
<dbReference type="CDD" id="cd17535">
    <property type="entry name" value="REC_NarL-like"/>
    <property type="match status" value="1"/>
</dbReference>
<evidence type="ECO:0000256" key="4">
    <source>
        <dbReference type="SAM" id="MobiDB-lite"/>
    </source>
</evidence>
<dbReference type="Gene3D" id="3.40.50.2300">
    <property type="match status" value="1"/>
</dbReference>
<dbReference type="InterPro" id="IPR039420">
    <property type="entry name" value="WalR-like"/>
</dbReference>
<keyword evidence="1 3" id="KW-0597">Phosphoprotein</keyword>
<dbReference type="InterPro" id="IPR011006">
    <property type="entry name" value="CheY-like_superfamily"/>
</dbReference>
<dbReference type="Pfam" id="PF00072">
    <property type="entry name" value="Response_reg"/>
    <property type="match status" value="1"/>
</dbReference>
<feature type="domain" description="HTH luxR-type" evidence="5">
    <location>
        <begin position="191"/>
        <end position="256"/>
    </location>
</feature>
<dbReference type="GO" id="GO:0000160">
    <property type="term" value="P:phosphorelay signal transduction system"/>
    <property type="evidence" value="ECO:0007669"/>
    <property type="project" value="InterPro"/>
</dbReference>
<accession>A0A4R0YSX3</accession>
<evidence type="ECO:0000259" key="6">
    <source>
        <dbReference type="PROSITE" id="PS50110"/>
    </source>
</evidence>
<evidence type="ECO:0000259" key="5">
    <source>
        <dbReference type="PROSITE" id="PS50043"/>
    </source>
</evidence>
<dbReference type="PROSITE" id="PS50110">
    <property type="entry name" value="RESPONSE_REGULATORY"/>
    <property type="match status" value="1"/>
</dbReference>
<evidence type="ECO:0000313" key="7">
    <source>
        <dbReference type="EMBL" id="TCI09988.1"/>
    </source>
</evidence>
<dbReference type="InterPro" id="IPR016032">
    <property type="entry name" value="Sig_transdc_resp-reg_C-effctor"/>
</dbReference>
<proteinExistence type="predicted"/>
<feature type="modified residue" description="4-aspartylphosphate" evidence="3">
    <location>
        <position position="109"/>
    </location>
</feature>
<dbReference type="SUPFAM" id="SSF52172">
    <property type="entry name" value="CheY-like"/>
    <property type="match status" value="1"/>
</dbReference>
<feature type="domain" description="Response regulatory" evidence="6">
    <location>
        <begin position="60"/>
        <end position="174"/>
    </location>
</feature>
<dbReference type="SUPFAM" id="SSF46894">
    <property type="entry name" value="C-terminal effector domain of the bipartite response regulators"/>
    <property type="match status" value="1"/>
</dbReference>
<dbReference type="EMBL" id="SJTG01000002">
    <property type="protein sequence ID" value="TCI09988.1"/>
    <property type="molecule type" value="Genomic_DNA"/>
</dbReference>
<protein>
    <submittedName>
        <fullName evidence="7">Response regulator transcription factor</fullName>
    </submittedName>
</protein>
<comment type="caution">
    <text evidence="7">The sequence shown here is derived from an EMBL/GenBank/DDBJ whole genome shotgun (WGS) entry which is preliminary data.</text>
</comment>
<name>A0A4R0YSX3_9GAMM</name>
<dbReference type="Proteomes" id="UP000291822">
    <property type="component" value="Unassembled WGS sequence"/>
</dbReference>
<dbReference type="PROSITE" id="PS50043">
    <property type="entry name" value="HTH_LUXR_2"/>
    <property type="match status" value="1"/>
</dbReference>
<dbReference type="GO" id="GO:0003677">
    <property type="term" value="F:DNA binding"/>
    <property type="evidence" value="ECO:0007669"/>
    <property type="project" value="UniProtKB-KW"/>
</dbReference>